<dbReference type="AlphaFoldDB" id="A0A151J841"/>
<keyword evidence="2" id="KW-1185">Reference proteome</keyword>
<accession>A0A151J841</accession>
<evidence type="ECO:0000313" key="1">
    <source>
        <dbReference type="EMBL" id="KYN20529.1"/>
    </source>
</evidence>
<dbReference type="EMBL" id="KQ979602">
    <property type="protein sequence ID" value="KYN20529.1"/>
    <property type="molecule type" value="Genomic_DNA"/>
</dbReference>
<organism evidence="1 2">
    <name type="scientific">Trachymyrmex cornetzi</name>
    <dbReference type="NCBI Taxonomy" id="471704"/>
    <lineage>
        <taxon>Eukaryota</taxon>
        <taxon>Metazoa</taxon>
        <taxon>Ecdysozoa</taxon>
        <taxon>Arthropoda</taxon>
        <taxon>Hexapoda</taxon>
        <taxon>Insecta</taxon>
        <taxon>Pterygota</taxon>
        <taxon>Neoptera</taxon>
        <taxon>Endopterygota</taxon>
        <taxon>Hymenoptera</taxon>
        <taxon>Apocrita</taxon>
        <taxon>Aculeata</taxon>
        <taxon>Formicoidea</taxon>
        <taxon>Formicidae</taxon>
        <taxon>Myrmicinae</taxon>
        <taxon>Trachymyrmex</taxon>
    </lineage>
</organism>
<reference evidence="1 2" key="1">
    <citation type="submission" date="2015-09" db="EMBL/GenBank/DDBJ databases">
        <title>Trachymyrmex cornetzi WGS genome.</title>
        <authorList>
            <person name="Nygaard S."/>
            <person name="Hu H."/>
            <person name="Boomsma J."/>
            <person name="Zhang G."/>
        </authorList>
    </citation>
    <scope>NUCLEOTIDE SEQUENCE [LARGE SCALE GENOMIC DNA]</scope>
    <source>
        <strain evidence="1">Tcor2-1</strain>
        <tissue evidence="1">Whole body</tissue>
    </source>
</reference>
<protein>
    <submittedName>
        <fullName evidence="1">Uncharacterized protein</fullName>
    </submittedName>
</protein>
<name>A0A151J841_9HYME</name>
<dbReference type="Proteomes" id="UP000078492">
    <property type="component" value="Unassembled WGS sequence"/>
</dbReference>
<dbReference type="STRING" id="471704.A0A151J841"/>
<gene>
    <name evidence="1" type="ORF">ALC57_07128</name>
</gene>
<proteinExistence type="predicted"/>
<sequence>MMQDIPGGPTDDQRASSKSVLLNTFVVKKKRCRVYFHRGTLIWETERPPYSKRRSRISFTVEFSLKSHTSHGSFHEC</sequence>
<evidence type="ECO:0000313" key="2">
    <source>
        <dbReference type="Proteomes" id="UP000078492"/>
    </source>
</evidence>